<organism evidence="2 3">
    <name type="scientific">Gordonia malaquae NBRC 108250</name>
    <dbReference type="NCBI Taxonomy" id="1223542"/>
    <lineage>
        <taxon>Bacteria</taxon>
        <taxon>Bacillati</taxon>
        <taxon>Actinomycetota</taxon>
        <taxon>Actinomycetes</taxon>
        <taxon>Mycobacteriales</taxon>
        <taxon>Gordoniaceae</taxon>
        <taxon>Gordonia</taxon>
    </lineage>
</organism>
<reference evidence="2 3" key="1">
    <citation type="submission" date="2013-02" db="EMBL/GenBank/DDBJ databases">
        <title>Whole genome shotgun sequence of Gordonia malaquae NBRC 108250.</title>
        <authorList>
            <person name="Yoshida I."/>
            <person name="Hosoyama A."/>
            <person name="Tsuchikane K."/>
            <person name="Ando Y."/>
            <person name="Baba S."/>
            <person name="Ohji S."/>
            <person name="Hamada M."/>
            <person name="Tamura T."/>
            <person name="Yamazoe A."/>
            <person name="Yamazaki S."/>
            <person name="Fujita N."/>
        </authorList>
    </citation>
    <scope>NUCLEOTIDE SEQUENCE [LARGE SCALE GENOMIC DNA]</scope>
    <source>
        <strain evidence="2 3">NBRC 108250</strain>
    </source>
</reference>
<name>M3TJE1_GORML</name>
<dbReference type="InterPro" id="IPR050471">
    <property type="entry name" value="AB_hydrolase"/>
</dbReference>
<gene>
    <name evidence="2" type="ORF">GM1_041_00020</name>
</gene>
<feature type="domain" description="AB hydrolase-1" evidence="1">
    <location>
        <begin position="23"/>
        <end position="262"/>
    </location>
</feature>
<dbReference type="PANTHER" id="PTHR43433">
    <property type="entry name" value="HYDROLASE, ALPHA/BETA FOLD FAMILY PROTEIN"/>
    <property type="match status" value="1"/>
</dbReference>
<dbReference type="OrthoDB" id="9802489at2"/>
<dbReference type="GO" id="GO:0004806">
    <property type="term" value="F:triacylglycerol lipase activity"/>
    <property type="evidence" value="ECO:0007669"/>
    <property type="project" value="TreeGrafter"/>
</dbReference>
<keyword evidence="3" id="KW-1185">Reference proteome</keyword>
<sequence>MSGDLIQVGDGLEIWASRAGDGPAVLLSAGLGMPPGTWAFTGLPDRLVDAGYQVITYAARGVAPSSAPPAPYSVHEMAADAAAVLDHYGVEEAILVGYSMGCYISQALFDVWGGSIRGLAMIAGLRSSVIGEIVNQMELDLIERLGSVPASVSLFEQLMTTLSPSALRDNAQVAVWRDLMGGSADVWTSGAGQHGQTAASYAWMSAGEPTVERLSGIGCPTLVVGFGDDVFFPAAGSREAASHIPNSDWILIEGEGHGGMMLDAQHRATSHVAEFCASLATDR</sequence>
<dbReference type="STRING" id="410332.SAMN04488550_4218"/>
<dbReference type="Pfam" id="PF00561">
    <property type="entry name" value="Abhydrolase_1"/>
    <property type="match status" value="1"/>
</dbReference>
<dbReference type="Proteomes" id="UP000035009">
    <property type="component" value="Unassembled WGS sequence"/>
</dbReference>
<comment type="caution">
    <text evidence="2">The sequence shown here is derived from an EMBL/GenBank/DDBJ whole genome shotgun (WGS) entry which is preliminary data.</text>
</comment>
<dbReference type="GO" id="GO:0046503">
    <property type="term" value="P:glycerolipid catabolic process"/>
    <property type="evidence" value="ECO:0007669"/>
    <property type="project" value="TreeGrafter"/>
</dbReference>
<dbReference type="Gene3D" id="3.40.50.1820">
    <property type="entry name" value="alpha/beta hydrolase"/>
    <property type="match status" value="1"/>
</dbReference>
<dbReference type="eggNOG" id="COG2021">
    <property type="taxonomic scope" value="Bacteria"/>
</dbReference>
<evidence type="ECO:0000313" key="3">
    <source>
        <dbReference type="Proteomes" id="UP000035009"/>
    </source>
</evidence>
<dbReference type="RefSeq" id="WP_008381558.1">
    <property type="nucleotide sequence ID" value="NZ_BAOP01000041.1"/>
</dbReference>
<protein>
    <submittedName>
        <fullName evidence="2">Putative hydrolase</fullName>
    </submittedName>
</protein>
<dbReference type="InterPro" id="IPR000073">
    <property type="entry name" value="AB_hydrolase_1"/>
</dbReference>
<evidence type="ECO:0000313" key="2">
    <source>
        <dbReference type="EMBL" id="GAC81631.1"/>
    </source>
</evidence>
<dbReference type="EMBL" id="BAOP01000041">
    <property type="protein sequence ID" value="GAC81631.1"/>
    <property type="molecule type" value="Genomic_DNA"/>
</dbReference>
<accession>M3TJE1</accession>
<dbReference type="SUPFAM" id="SSF53474">
    <property type="entry name" value="alpha/beta-Hydrolases"/>
    <property type="match status" value="1"/>
</dbReference>
<proteinExistence type="predicted"/>
<dbReference type="PANTHER" id="PTHR43433:SF5">
    <property type="entry name" value="AB HYDROLASE-1 DOMAIN-CONTAINING PROTEIN"/>
    <property type="match status" value="1"/>
</dbReference>
<evidence type="ECO:0000259" key="1">
    <source>
        <dbReference type="Pfam" id="PF00561"/>
    </source>
</evidence>
<keyword evidence="2" id="KW-0378">Hydrolase</keyword>
<dbReference type="InterPro" id="IPR029058">
    <property type="entry name" value="AB_hydrolase_fold"/>
</dbReference>
<dbReference type="AlphaFoldDB" id="M3TJE1"/>